<dbReference type="Pfam" id="PF07690">
    <property type="entry name" value="MFS_1"/>
    <property type="match status" value="2"/>
</dbReference>
<feature type="transmembrane region" description="Helical" evidence="7">
    <location>
        <begin position="169"/>
        <end position="188"/>
    </location>
</feature>
<dbReference type="PANTHER" id="PTHR23517">
    <property type="entry name" value="RESISTANCE PROTEIN MDTM, PUTATIVE-RELATED-RELATED"/>
    <property type="match status" value="1"/>
</dbReference>
<proteinExistence type="predicted"/>
<feature type="transmembrane region" description="Helical" evidence="7">
    <location>
        <begin position="77"/>
        <end position="97"/>
    </location>
</feature>
<feature type="transmembrane region" description="Helical" evidence="7">
    <location>
        <begin position="296"/>
        <end position="329"/>
    </location>
</feature>
<dbReference type="InterPro" id="IPR050171">
    <property type="entry name" value="MFS_Transporters"/>
</dbReference>
<dbReference type="SUPFAM" id="SSF103473">
    <property type="entry name" value="MFS general substrate transporter"/>
    <property type="match status" value="1"/>
</dbReference>
<feature type="transmembrane region" description="Helical" evidence="7">
    <location>
        <begin position="349"/>
        <end position="371"/>
    </location>
</feature>
<reference evidence="9 10" key="1">
    <citation type="submission" date="2018-08" db="EMBL/GenBank/DDBJ databases">
        <title>Sequencing the genomes of 1000 actinobacteria strains.</title>
        <authorList>
            <person name="Klenk H.-P."/>
        </authorList>
    </citation>
    <scope>NUCLEOTIDE SEQUENCE [LARGE SCALE GENOMIC DNA]</scope>
    <source>
        <strain evidence="9 10">DSM 22967</strain>
    </source>
</reference>
<gene>
    <name evidence="9" type="ORF">DFJ65_3390</name>
</gene>
<accession>A0A3D9UD63</accession>
<dbReference type="Gene3D" id="1.20.1250.20">
    <property type="entry name" value="MFS general substrate transporter like domains"/>
    <property type="match status" value="2"/>
</dbReference>
<keyword evidence="3" id="KW-1003">Cell membrane</keyword>
<keyword evidence="10" id="KW-1185">Reference proteome</keyword>
<feature type="transmembrane region" description="Helical" evidence="7">
    <location>
        <begin position="222"/>
        <end position="242"/>
    </location>
</feature>
<dbReference type="EMBL" id="QTUA01000002">
    <property type="protein sequence ID" value="REF24605.1"/>
    <property type="molecule type" value="Genomic_DNA"/>
</dbReference>
<dbReference type="OrthoDB" id="9793283at2"/>
<dbReference type="InterPro" id="IPR036259">
    <property type="entry name" value="MFS_trans_sf"/>
</dbReference>
<feature type="domain" description="Major facilitator superfamily (MFS) profile" evidence="8">
    <location>
        <begin position="15"/>
        <end position="402"/>
    </location>
</feature>
<dbReference type="RefSeq" id="WP_147301445.1">
    <property type="nucleotide sequence ID" value="NZ_QTUA01000002.1"/>
</dbReference>
<comment type="subcellular location">
    <subcellularLocation>
        <location evidence="1">Cell membrane</location>
        <topology evidence="1">Multi-pass membrane protein</topology>
    </subcellularLocation>
</comment>
<evidence type="ECO:0000256" key="1">
    <source>
        <dbReference type="ARBA" id="ARBA00004651"/>
    </source>
</evidence>
<dbReference type="InterPro" id="IPR011701">
    <property type="entry name" value="MFS"/>
</dbReference>
<feature type="transmembrane region" description="Helical" evidence="7">
    <location>
        <begin position="262"/>
        <end position="284"/>
    </location>
</feature>
<sequence>MSAQPATRTRVRRTALPRLLFAVALANMAYTVLVPFVPLLADRFDMSPLQIGIAFGGFAAAKAVVQPFGGRLVDRWGGLPVAFGGLCVAATATLALATSTNATSIVAFRVLWGVGEGFAMPGLYQLTSQLGQRSSIGRAKALGRFGAAAVIGMTAGPGLVAAFSGTITFRTAFIIGAAMTYLSAALILTERADLAGTHTDTGSAATGGEELARNAGLSSRQLLVAALMLGAADLFNNFIYAALEPIYPLHLKEILHASQTTIEVTFFCGLGIFAIGSFFAGTLVERWGARNSAAAAFIVQTLALLGGAAAGMTGVFVAAFFIVMAVQPVVYVALRTSVTQLTEGNEGTAFGWFGLASDVGWILGPIVAGALFQGLHGAVLLVLAAVTIAGLLTIWRTSTTQHTAPAPSVP</sequence>
<evidence type="ECO:0000256" key="4">
    <source>
        <dbReference type="ARBA" id="ARBA00022692"/>
    </source>
</evidence>
<evidence type="ECO:0000256" key="5">
    <source>
        <dbReference type="ARBA" id="ARBA00022989"/>
    </source>
</evidence>
<name>A0A3D9UD63_9MICO</name>
<evidence type="ECO:0000256" key="2">
    <source>
        <dbReference type="ARBA" id="ARBA00022448"/>
    </source>
</evidence>
<dbReference type="PROSITE" id="PS50850">
    <property type="entry name" value="MFS"/>
    <property type="match status" value="1"/>
</dbReference>
<feature type="transmembrane region" description="Helical" evidence="7">
    <location>
        <begin position="378"/>
        <end position="395"/>
    </location>
</feature>
<dbReference type="InterPro" id="IPR020846">
    <property type="entry name" value="MFS_dom"/>
</dbReference>
<keyword evidence="2" id="KW-0813">Transport</keyword>
<evidence type="ECO:0000313" key="9">
    <source>
        <dbReference type="EMBL" id="REF24605.1"/>
    </source>
</evidence>
<feature type="transmembrane region" description="Helical" evidence="7">
    <location>
        <begin position="145"/>
        <end position="163"/>
    </location>
</feature>
<keyword evidence="5 7" id="KW-1133">Transmembrane helix</keyword>
<dbReference type="GO" id="GO:0005886">
    <property type="term" value="C:plasma membrane"/>
    <property type="evidence" value="ECO:0007669"/>
    <property type="project" value="UniProtKB-SubCell"/>
</dbReference>
<dbReference type="Proteomes" id="UP000256253">
    <property type="component" value="Unassembled WGS sequence"/>
</dbReference>
<dbReference type="GO" id="GO:0022857">
    <property type="term" value="F:transmembrane transporter activity"/>
    <property type="evidence" value="ECO:0007669"/>
    <property type="project" value="InterPro"/>
</dbReference>
<comment type="caution">
    <text evidence="9">The sequence shown here is derived from an EMBL/GenBank/DDBJ whole genome shotgun (WGS) entry which is preliminary data.</text>
</comment>
<evidence type="ECO:0000259" key="8">
    <source>
        <dbReference type="PROSITE" id="PS50850"/>
    </source>
</evidence>
<feature type="transmembrane region" description="Helical" evidence="7">
    <location>
        <begin position="20"/>
        <end position="41"/>
    </location>
</feature>
<keyword evidence="4 7" id="KW-0812">Transmembrane</keyword>
<dbReference type="AlphaFoldDB" id="A0A3D9UD63"/>
<evidence type="ECO:0000256" key="7">
    <source>
        <dbReference type="SAM" id="Phobius"/>
    </source>
</evidence>
<keyword evidence="6 7" id="KW-0472">Membrane</keyword>
<evidence type="ECO:0000256" key="6">
    <source>
        <dbReference type="ARBA" id="ARBA00023136"/>
    </source>
</evidence>
<protein>
    <submittedName>
        <fullName evidence="9">Putative MFS family arabinose efflux permease</fullName>
    </submittedName>
</protein>
<organism evidence="9 10">
    <name type="scientific">Calidifontibacter indicus</name>
    <dbReference type="NCBI Taxonomy" id="419650"/>
    <lineage>
        <taxon>Bacteria</taxon>
        <taxon>Bacillati</taxon>
        <taxon>Actinomycetota</taxon>
        <taxon>Actinomycetes</taxon>
        <taxon>Micrococcales</taxon>
        <taxon>Dermacoccaceae</taxon>
        <taxon>Calidifontibacter</taxon>
    </lineage>
</organism>
<evidence type="ECO:0000313" key="10">
    <source>
        <dbReference type="Proteomes" id="UP000256253"/>
    </source>
</evidence>
<evidence type="ECO:0000256" key="3">
    <source>
        <dbReference type="ARBA" id="ARBA00022475"/>
    </source>
</evidence>